<dbReference type="AlphaFoldDB" id="A0A918F6V2"/>
<dbReference type="GO" id="GO:0016151">
    <property type="term" value="F:nickel cation binding"/>
    <property type="evidence" value="ECO:0007669"/>
    <property type="project" value="UniProtKB-UniRule"/>
</dbReference>
<comment type="function">
    <text evidence="3">Required for maturation of urease via the functional incorporation of the urease nickel metallocenter.</text>
</comment>
<dbReference type="EMBL" id="BMQL01000017">
    <property type="protein sequence ID" value="GGR14405.1"/>
    <property type="molecule type" value="Genomic_DNA"/>
</dbReference>
<proteinExistence type="inferred from homology"/>
<dbReference type="InterPro" id="IPR002669">
    <property type="entry name" value="UreD"/>
</dbReference>
<dbReference type="PANTHER" id="PTHR33643:SF1">
    <property type="entry name" value="UREASE ACCESSORY PROTEIN D"/>
    <property type="match status" value="1"/>
</dbReference>
<evidence type="ECO:0000256" key="2">
    <source>
        <dbReference type="ARBA" id="ARBA00023186"/>
    </source>
</evidence>
<gene>
    <name evidence="3 4" type="primary">ureD</name>
    <name evidence="4" type="ORF">GCM10008957_28990</name>
</gene>
<accession>A0A918F6V2</accession>
<dbReference type="RefSeq" id="WP_229776087.1">
    <property type="nucleotide sequence ID" value="NZ_BMQL01000017.1"/>
</dbReference>
<comment type="similarity">
    <text evidence="1 3">Belongs to the UreD family.</text>
</comment>
<name>A0A918F6V2_9DEIO</name>
<comment type="caution">
    <text evidence="4">The sequence shown here is derived from an EMBL/GenBank/DDBJ whole genome shotgun (WGS) entry which is preliminary data.</text>
</comment>
<reference evidence="4" key="1">
    <citation type="journal article" date="2014" name="Int. J. Syst. Evol. Microbiol.">
        <title>Complete genome sequence of Corynebacterium casei LMG S-19264T (=DSM 44701T), isolated from a smear-ripened cheese.</title>
        <authorList>
            <consortium name="US DOE Joint Genome Institute (JGI-PGF)"/>
            <person name="Walter F."/>
            <person name="Albersmeier A."/>
            <person name="Kalinowski J."/>
            <person name="Ruckert C."/>
        </authorList>
    </citation>
    <scope>NUCLEOTIDE SEQUENCE</scope>
    <source>
        <strain evidence="4">JCM 31311</strain>
    </source>
</reference>
<reference evidence="4" key="2">
    <citation type="submission" date="2020-09" db="EMBL/GenBank/DDBJ databases">
        <authorList>
            <person name="Sun Q."/>
            <person name="Ohkuma M."/>
        </authorList>
    </citation>
    <scope>NUCLEOTIDE SEQUENCE</scope>
    <source>
        <strain evidence="4">JCM 31311</strain>
    </source>
</reference>
<sequence>MLRRPEWAFSIREAARMTAFARTRSGLLELEFEQRKGRTVLMRDVQKAPLMIVRPFELPCGTLSVFIVNPTGGFLGGDQAEIRVRVGPGARALLLTQSATRVQPSPSGLDAVQNIKFSVAAGGRLEYYPERTIPFAGSHFRQTLRADLETGAEFGLTETLTTGRVAMGERLQFGRYRSSTALWQAGKRVFLERVDVQPDAHDLMAPGVLAGQDYSASGVWIGSAEAGEMPHFPAVPGRLASGRTARGAVWLRALAASGPELDAAITQAREQLRQELFGAPKLEIRR</sequence>
<dbReference type="PANTHER" id="PTHR33643">
    <property type="entry name" value="UREASE ACCESSORY PROTEIN D"/>
    <property type="match status" value="1"/>
</dbReference>
<organism evidence="4 5">
    <name type="scientific">Deinococcus ruber</name>
    <dbReference type="NCBI Taxonomy" id="1848197"/>
    <lineage>
        <taxon>Bacteria</taxon>
        <taxon>Thermotogati</taxon>
        <taxon>Deinococcota</taxon>
        <taxon>Deinococci</taxon>
        <taxon>Deinococcales</taxon>
        <taxon>Deinococcaceae</taxon>
        <taxon>Deinococcus</taxon>
    </lineage>
</organism>
<dbReference type="HAMAP" id="MF_01384">
    <property type="entry name" value="UreD"/>
    <property type="match status" value="1"/>
</dbReference>
<evidence type="ECO:0000256" key="3">
    <source>
        <dbReference type="HAMAP-Rule" id="MF_01384"/>
    </source>
</evidence>
<dbReference type="Pfam" id="PF01774">
    <property type="entry name" value="UreD"/>
    <property type="match status" value="1"/>
</dbReference>
<protein>
    <recommendedName>
        <fullName evidence="3">Urease accessory protein UreD</fullName>
    </recommendedName>
</protein>
<evidence type="ECO:0000256" key="1">
    <source>
        <dbReference type="ARBA" id="ARBA00007177"/>
    </source>
</evidence>
<keyword evidence="3" id="KW-0996">Nickel insertion</keyword>
<evidence type="ECO:0000313" key="5">
    <source>
        <dbReference type="Proteomes" id="UP000603865"/>
    </source>
</evidence>
<dbReference type="GO" id="GO:0005737">
    <property type="term" value="C:cytoplasm"/>
    <property type="evidence" value="ECO:0007669"/>
    <property type="project" value="UniProtKB-SubCell"/>
</dbReference>
<comment type="subcellular location">
    <subcellularLocation>
        <location evidence="3">Cytoplasm</location>
    </subcellularLocation>
</comment>
<comment type="subunit">
    <text evidence="3">UreD, UreF and UreG form a complex that acts as a GTP-hydrolysis-dependent molecular chaperone, activating the urease apoprotein by helping to assemble the nickel containing metallocenter of UreC. The UreE protein probably delivers the nickel.</text>
</comment>
<dbReference type="Proteomes" id="UP000603865">
    <property type="component" value="Unassembled WGS sequence"/>
</dbReference>
<evidence type="ECO:0000313" key="4">
    <source>
        <dbReference type="EMBL" id="GGR14405.1"/>
    </source>
</evidence>
<keyword evidence="3" id="KW-0963">Cytoplasm</keyword>
<keyword evidence="5" id="KW-1185">Reference proteome</keyword>
<keyword evidence="2 3" id="KW-0143">Chaperone</keyword>